<proteinExistence type="predicted"/>
<dbReference type="Proteomes" id="UP000243376">
    <property type="component" value="Unassembled WGS sequence"/>
</dbReference>
<name>A0A2J6X303_9CHLR</name>
<sequence length="130" mass="14455">MQIRTLHLSNDGVSRADEQITLVRQSPGQIMLNNCKVLAIRPLDRCTLALELLGETHYLASADYWQAIHGNRYVEAREAGCLLGHLDTLAIAATRVLETVSDLEQLPPEARVALDNLRVALNDLKVTMPR</sequence>
<reference evidence="1 2" key="1">
    <citation type="submission" date="2018-01" db="EMBL/GenBank/DDBJ databases">
        <title>Metagenomic assembled genomes from two thermal pools in the Uzon Caldera, Kamchatka, Russia.</title>
        <authorList>
            <person name="Wilkins L."/>
            <person name="Ettinger C."/>
        </authorList>
    </citation>
    <scope>NUCLEOTIDE SEQUENCE [LARGE SCALE GENOMIC DNA]</scope>
    <source>
        <strain evidence="1">ZAV-02</strain>
    </source>
</reference>
<dbReference type="EMBL" id="PNIQ01000712">
    <property type="protein sequence ID" value="PMP78688.1"/>
    <property type="molecule type" value="Genomic_DNA"/>
</dbReference>
<dbReference type="AlphaFoldDB" id="A0A2J6X303"/>
<evidence type="ECO:0000313" key="1">
    <source>
        <dbReference type="EMBL" id="PMP78688.1"/>
    </source>
</evidence>
<protein>
    <submittedName>
        <fullName evidence="1">Uncharacterized protein</fullName>
    </submittedName>
</protein>
<comment type="caution">
    <text evidence="1">The sequence shown here is derived from an EMBL/GenBank/DDBJ whole genome shotgun (WGS) entry which is preliminary data.</text>
</comment>
<organism evidence="1 2">
    <name type="scientific">Chloroflexus aggregans</name>
    <dbReference type="NCBI Taxonomy" id="152260"/>
    <lineage>
        <taxon>Bacteria</taxon>
        <taxon>Bacillati</taxon>
        <taxon>Chloroflexota</taxon>
        <taxon>Chloroflexia</taxon>
        <taxon>Chloroflexales</taxon>
        <taxon>Chloroflexineae</taxon>
        <taxon>Chloroflexaceae</taxon>
        <taxon>Chloroflexus</taxon>
    </lineage>
</organism>
<evidence type="ECO:0000313" key="2">
    <source>
        <dbReference type="Proteomes" id="UP000243376"/>
    </source>
</evidence>
<gene>
    <name evidence="1" type="ORF">C0184_10675</name>
</gene>
<accession>A0A2J6X303</accession>